<gene>
    <name evidence="1" type="ORF">WDK88_44740</name>
</gene>
<reference evidence="1" key="2">
    <citation type="submission" date="2024-03" db="EMBL/GenBank/DDBJ databases">
        <authorList>
            <person name="Bromfield E.S.P."/>
            <person name="Cloutier S."/>
        </authorList>
    </citation>
    <scope>NUCLEOTIDE SEQUENCE</scope>
    <source>
        <strain evidence="1">5S5</strain>
        <plasmid evidence="1">pBs5S5b</plasmid>
    </source>
</reference>
<sequence length="208" mass="22830">MKSIVTLNDIERMKDALRASLPDVKSSHRVEALARGLGWTTNASMRAALATAPAETSPDEGTFLDYLRLHSFDAPGGTLLRAFAQAGLRRVMDLAPELSGFGYRVTRDRGETPEEAEARFLENRAQMLGEHGVNEFIRAAEFLSKFGRRKSMNRKRSSYGLKHDAERETGDYVANGMLIAAALALGFSAERTHVGSPNAHFNISFKGA</sequence>
<evidence type="ECO:0000313" key="2">
    <source>
        <dbReference type="Proteomes" id="UP001432046"/>
    </source>
</evidence>
<dbReference type="RefSeq" id="WP_338835147.1">
    <property type="nucleotide sequence ID" value="NZ_CP147712.1"/>
</dbReference>
<accession>A0ABZ2PBT3</accession>
<geneLocation type="plasmid" evidence="1 2">
    <name>pBs5S5b</name>
</geneLocation>
<reference evidence="1" key="1">
    <citation type="journal article" date="2021" name="Int. J. Syst. Evol. Microbiol.">
        <title>Bradyrhizobium septentrionale sp. nov. (sv. septentrionale) and Bradyrhizobium quebecense sp. nov. (sv. septentrionale) associated with legumes native to Canada possess rearranged symbiosis genes and numerous insertion sequences.</title>
        <authorList>
            <person name="Bromfield E.S.P."/>
            <person name="Cloutier S."/>
        </authorList>
    </citation>
    <scope>NUCLEOTIDE SEQUENCE</scope>
    <source>
        <strain evidence="1">5S5</strain>
    </source>
</reference>
<dbReference type="EMBL" id="CP147712">
    <property type="protein sequence ID" value="WXC84736.1"/>
    <property type="molecule type" value="Genomic_DNA"/>
</dbReference>
<proteinExistence type="predicted"/>
<name>A0ABZ2PBT3_9BRAD</name>
<keyword evidence="2" id="KW-1185">Reference proteome</keyword>
<keyword evidence="1" id="KW-0614">Plasmid</keyword>
<dbReference type="Proteomes" id="UP001432046">
    <property type="component" value="Plasmid pBs5S5b"/>
</dbReference>
<evidence type="ECO:0000313" key="1">
    <source>
        <dbReference type="EMBL" id="WXC84736.1"/>
    </source>
</evidence>
<protein>
    <submittedName>
        <fullName evidence="1">Uncharacterized protein</fullName>
    </submittedName>
</protein>
<organism evidence="1 2">
    <name type="scientific">Bradyrhizobium septentrionale</name>
    <dbReference type="NCBI Taxonomy" id="1404411"/>
    <lineage>
        <taxon>Bacteria</taxon>
        <taxon>Pseudomonadati</taxon>
        <taxon>Pseudomonadota</taxon>
        <taxon>Alphaproteobacteria</taxon>
        <taxon>Hyphomicrobiales</taxon>
        <taxon>Nitrobacteraceae</taxon>
        <taxon>Bradyrhizobium</taxon>
    </lineage>
</organism>